<sequence length="282" mass="31966">MASNKYFNLYNQRQEQSLLQDLVEESIKIHAIDAVYIPRTNDKIDPLFREDPLAQFDDYHHIEVYIKNVDGFEGDGNIFRKFGLDIRNQITFSMSRASFAKTFGKEMSRPKEGDLIYLPMSLATALFEIRFVAEESVFYNLGEFYVFDLQCEQFAFQDENVSTGIKDLDDSVATGSQNLLLNLSTNIGTFSEGEYIYQGESLFSAKARAKFVEYISTTEIKIKDLYGEFTTSNGVITGASSSAQATLASNVDLFDIQEDFGAKNKNFVVLDFTESNPFSEDE</sequence>
<accession>A0A6J5M7S4</accession>
<gene>
    <name evidence="1" type="ORF">UFOVP410_5</name>
</gene>
<proteinExistence type="predicted"/>
<dbReference type="InterPro" id="IPR021674">
    <property type="entry name" value="Phage_T4_Gp14_neck-protein"/>
</dbReference>
<organism evidence="1">
    <name type="scientific">uncultured Caudovirales phage</name>
    <dbReference type="NCBI Taxonomy" id="2100421"/>
    <lineage>
        <taxon>Viruses</taxon>
        <taxon>Duplodnaviria</taxon>
        <taxon>Heunggongvirae</taxon>
        <taxon>Uroviricota</taxon>
        <taxon>Caudoviricetes</taxon>
        <taxon>Peduoviridae</taxon>
        <taxon>Maltschvirus</taxon>
        <taxon>Maltschvirus maltsch</taxon>
    </lineage>
</organism>
<evidence type="ECO:0000313" key="1">
    <source>
        <dbReference type="EMBL" id="CAB4141166.1"/>
    </source>
</evidence>
<protein>
    <submittedName>
        <fullName evidence="1">Neck protein</fullName>
    </submittedName>
</protein>
<dbReference type="Pfam" id="PF11649">
    <property type="entry name" value="T4_neck-protein"/>
    <property type="match status" value="1"/>
</dbReference>
<reference evidence="1" key="1">
    <citation type="submission" date="2020-04" db="EMBL/GenBank/DDBJ databases">
        <authorList>
            <person name="Chiriac C."/>
            <person name="Salcher M."/>
            <person name="Ghai R."/>
            <person name="Kavagutti S V."/>
        </authorList>
    </citation>
    <scope>NUCLEOTIDE SEQUENCE</scope>
</reference>
<dbReference type="EMBL" id="LR796388">
    <property type="protein sequence ID" value="CAB4141166.1"/>
    <property type="molecule type" value="Genomic_DNA"/>
</dbReference>
<name>A0A6J5M7S4_9CAUD</name>